<feature type="transmembrane region" description="Helical" evidence="26">
    <location>
        <begin position="306"/>
        <end position="331"/>
    </location>
</feature>
<dbReference type="GO" id="GO:0046942">
    <property type="term" value="P:carboxylic acid transport"/>
    <property type="evidence" value="ECO:0007669"/>
    <property type="project" value="UniProtKB-ARBA"/>
</dbReference>
<dbReference type="EMBL" id="JABFTP020000144">
    <property type="protein sequence ID" value="KAL3281328.1"/>
    <property type="molecule type" value="Genomic_DNA"/>
</dbReference>
<evidence type="ECO:0000256" key="1">
    <source>
        <dbReference type="ARBA" id="ARBA00004432"/>
    </source>
</evidence>
<dbReference type="InterPro" id="IPR036259">
    <property type="entry name" value="MFS_trans_sf"/>
</dbReference>
<comment type="catalytic activity">
    <reaction evidence="17">
        <text>N-acetylneuraminate(in) + H(+)(in) = N-acetylneuraminate(out) + H(+)(out)</text>
        <dbReference type="Rhea" id="RHEA:28987"/>
        <dbReference type="ChEBI" id="CHEBI:15378"/>
        <dbReference type="ChEBI" id="CHEBI:35418"/>
    </reaction>
    <physiologicalReaction direction="right-to-left" evidence="17">
        <dbReference type="Rhea" id="RHEA:28989"/>
    </physiologicalReaction>
</comment>
<evidence type="ECO:0000256" key="3">
    <source>
        <dbReference type="ARBA" id="ARBA00004638"/>
    </source>
</evidence>
<evidence type="ECO:0000256" key="21">
    <source>
        <dbReference type="ARBA" id="ARBA00056891"/>
    </source>
</evidence>
<evidence type="ECO:0000256" key="6">
    <source>
        <dbReference type="ARBA" id="ARBA00022475"/>
    </source>
</evidence>
<evidence type="ECO:0000256" key="20">
    <source>
        <dbReference type="ARBA" id="ARBA00051612"/>
    </source>
</evidence>
<protein>
    <recommendedName>
        <fullName evidence="22">Sialin</fullName>
    </recommendedName>
    <alternativeName>
        <fullName evidence="25">H(+)/nitrate cotransporter</fullName>
    </alternativeName>
    <alternativeName>
        <fullName evidence="23">H(+)/sialic acid cotransporter</fullName>
    </alternativeName>
    <alternativeName>
        <fullName evidence="24">Vesicular excitatory amino acid transporter</fullName>
    </alternativeName>
</protein>
<dbReference type="CDD" id="cd17318">
    <property type="entry name" value="MFS_SLC17"/>
    <property type="match status" value="1"/>
</dbReference>
<keyword evidence="5" id="KW-0813">Transport</keyword>
<evidence type="ECO:0000256" key="24">
    <source>
        <dbReference type="ARBA" id="ARBA00081195"/>
    </source>
</evidence>
<keyword evidence="12" id="KW-0325">Glycoprotein</keyword>
<accession>A0ABD2NRI9</accession>
<dbReference type="GO" id="GO:0005765">
    <property type="term" value="C:lysosomal membrane"/>
    <property type="evidence" value="ECO:0007669"/>
    <property type="project" value="UniProtKB-SubCell"/>
</dbReference>
<evidence type="ECO:0000256" key="14">
    <source>
        <dbReference type="ARBA" id="ARBA00023329"/>
    </source>
</evidence>
<feature type="transmembrane region" description="Helical" evidence="26">
    <location>
        <begin position="115"/>
        <end position="134"/>
    </location>
</feature>
<comment type="function">
    <text evidence="21">Receptor for CM101, a polysaccharide produced by group B Streptococcus with antipathoangiogenic properties.</text>
</comment>
<reference evidence="28 29" key="1">
    <citation type="journal article" date="2021" name="BMC Biol.">
        <title>Horizontally acquired antibacterial genes associated with adaptive radiation of ladybird beetles.</title>
        <authorList>
            <person name="Li H.S."/>
            <person name="Tang X.F."/>
            <person name="Huang Y.H."/>
            <person name="Xu Z.Y."/>
            <person name="Chen M.L."/>
            <person name="Du X.Y."/>
            <person name="Qiu B.Y."/>
            <person name="Chen P.T."/>
            <person name="Zhang W."/>
            <person name="Slipinski A."/>
            <person name="Escalona H.E."/>
            <person name="Waterhouse R.M."/>
            <person name="Zwick A."/>
            <person name="Pang H."/>
        </authorList>
    </citation>
    <scope>NUCLEOTIDE SEQUENCE [LARGE SCALE GENOMIC DNA]</scope>
    <source>
        <strain evidence="28">SYSU2018</strain>
    </source>
</reference>
<keyword evidence="14" id="KW-0968">Cytoplasmic vesicle</keyword>
<keyword evidence="29" id="KW-1185">Reference proteome</keyword>
<feature type="transmembrane region" description="Helical" evidence="26">
    <location>
        <begin position="87"/>
        <end position="108"/>
    </location>
</feature>
<evidence type="ECO:0000313" key="28">
    <source>
        <dbReference type="EMBL" id="KAL3281328.1"/>
    </source>
</evidence>
<keyword evidence="7 26" id="KW-0812">Transmembrane</keyword>
<dbReference type="Pfam" id="PF07690">
    <property type="entry name" value="MFS_1"/>
    <property type="match status" value="1"/>
</dbReference>
<comment type="catalytic activity">
    <reaction evidence="15">
        <text>2 nitrate(out) + H(+)(out) = 2 nitrate(in) + H(+)(in)</text>
        <dbReference type="Rhea" id="RHEA:71539"/>
        <dbReference type="ChEBI" id="CHEBI:15378"/>
        <dbReference type="ChEBI" id="CHEBI:17632"/>
    </reaction>
    <physiologicalReaction direction="left-to-right" evidence="15">
        <dbReference type="Rhea" id="RHEA:71540"/>
    </physiologicalReaction>
</comment>
<organism evidence="28 29">
    <name type="scientific">Cryptolaemus montrouzieri</name>
    <dbReference type="NCBI Taxonomy" id="559131"/>
    <lineage>
        <taxon>Eukaryota</taxon>
        <taxon>Metazoa</taxon>
        <taxon>Ecdysozoa</taxon>
        <taxon>Arthropoda</taxon>
        <taxon>Hexapoda</taxon>
        <taxon>Insecta</taxon>
        <taxon>Pterygota</taxon>
        <taxon>Neoptera</taxon>
        <taxon>Endopterygota</taxon>
        <taxon>Coleoptera</taxon>
        <taxon>Polyphaga</taxon>
        <taxon>Cucujiformia</taxon>
        <taxon>Coccinelloidea</taxon>
        <taxon>Coccinellidae</taxon>
        <taxon>Scymninae</taxon>
        <taxon>Scymnini</taxon>
        <taxon>Cryptolaemus</taxon>
    </lineage>
</organism>
<dbReference type="AlphaFoldDB" id="A0ABD2NRI9"/>
<evidence type="ECO:0000256" key="4">
    <source>
        <dbReference type="ARBA" id="ARBA00004656"/>
    </source>
</evidence>
<evidence type="ECO:0000256" key="13">
    <source>
        <dbReference type="ARBA" id="ARBA00023228"/>
    </source>
</evidence>
<feature type="transmembrane region" description="Helical" evidence="26">
    <location>
        <begin position="398"/>
        <end position="420"/>
    </location>
</feature>
<dbReference type="InterPro" id="IPR020846">
    <property type="entry name" value="MFS_dom"/>
</dbReference>
<proteinExistence type="predicted"/>
<comment type="catalytic activity">
    <reaction evidence="19">
        <text>L-glutamate(out) = L-glutamate(in)</text>
        <dbReference type="Rhea" id="RHEA:66336"/>
        <dbReference type="ChEBI" id="CHEBI:29985"/>
    </reaction>
    <physiologicalReaction direction="left-to-right" evidence="19">
        <dbReference type="Rhea" id="RHEA:66337"/>
    </physiologicalReaction>
</comment>
<dbReference type="PANTHER" id="PTHR11662">
    <property type="entry name" value="SOLUTE CARRIER FAMILY 17"/>
    <property type="match status" value="1"/>
</dbReference>
<dbReference type="SUPFAM" id="SSF103473">
    <property type="entry name" value="MFS general substrate transporter"/>
    <property type="match status" value="1"/>
</dbReference>
<evidence type="ECO:0000259" key="27">
    <source>
        <dbReference type="PROSITE" id="PS50850"/>
    </source>
</evidence>
<evidence type="ECO:0000313" key="29">
    <source>
        <dbReference type="Proteomes" id="UP001516400"/>
    </source>
</evidence>
<gene>
    <name evidence="28" type="ORF">HHI36_004539</name>
</gene>
<evidence type="ECO:0000256" key="18">
    <source>
        <dbReference type="ARBA" id="ARBA00051403"/>
    </source>
</evidence>
<keyword evidence="8" id="KW-0769">Symport</keyword>
<feature type="transmembrane region" description="Helical" evidence="26">
    <location>
        <begin position="432"/>
        <end position="453"/>
    </location>
</feature>
<comment type="caution">
    <text evidence="28">The sequence shown here is derived from an EMBL/GenBank/DDBJ whole genome shotgun (WGS) entry which is preliminary data.</text>
</comment>
<evidence type="ECO:0000256" key="22">
    <source>
        <dbReference type="ARBA" id="ARBA00069713"/>
    </source>
</evidence>
<feature type="transmembrane region" description="Helical" evidence="26">
    <location>
        <begin position="32"/>
        <end position="59"/>
    </location>
</feature>
<evidence type="ECO:0000256" key="8">
    <source>
        <dbReference type="ARBA" id="ARBA00022847"/>
    </source>
</evidence>
<dbReference type="InterPro" id="IPR011701">
    <property type="entry name" value="MFS"/>
</dbReference>
<keyword evidence="11 26" id="KW-0472">Membrane</keyword>
<evidence type="ECO:0000256" key="23">
    <source>
        <dbReference type="ARBA" id="ARBA00080244"/>
    </source>
</evidence>
<keyword evidence="13" id="KW-0458">Lysosome</keyword>
<feature type="transmembrane region" description="Helical" evidence="26">
    <location>
        <begin position="343"/>
        <end position="361"/>
    </location>
</feature>
<evidence type="ECO:0000256" key="5">
    <source>
        <dbReference type="ARBA" id="ARBA00022448"/>
    </source>
</evidence>
<dbReference type="InterPro" id="IPR050382">
    <property type="entry name" value="MFS_Na/Anion_cotransporter"/>
</dbReference>
<sequence length="490" mass="54532">MSESKHDLEGHMEKNSSCIVSPGWKFWKMRRYVVATMAFFGFFTIYALRVNLSIAIVAMTENKTVVYENGTVTLEQEFPWDSVVQGYILSSFFYGYITTQLVGGWFAMRMGGKKLYGLGVAATAVLTLMTPLAANMGMFALIFLRILEGVFEGVTYPCIHAVWSHWAPPLERSRLATLAFTGSYAGTVVSMPACAILAELFGWPSIFYVFGIFGLFWYSLWVVLIAEKPSEDPLISDEELRYITQSLGDTNEKNIKYPWRSIVTSMPVWSIVVAHFSENWGFYTLLTQLPKYMKDILDFDLAKTGFMAALPYLAMSITLALSGQLADWFLVRGILNVTQVRKFFNCGAFIAQTVFMMGTAYATSTTVSVICLIMAVGLGAFAWAGFSVNHLDIAPQHASVLMGIGNTFATLPGIVSPILSGYVVTTPTKGEWQIVFFVTAGIYLFGCLFYWTFASGELQDWAKESETLKTRSAVNADNKGMTNEGFQHEL</sequence>
<dbReference type="GO" id="GO:0016323">
    <property type="term" value="C:basolateral plasma membrane"/>
    <property type="evidence" value="ECO:0007669"/>
    <property type="project" value="UniProtKB-SubCell"/>
</dbReference>
<dbReference type="PROSITE" id="PS50850">
    <property type="entry name" value="MFS"/>
    <property type="match status" value="1"/>
</dbReference>
<dbReference type="FunFam" id="1.20.1250.20:FF:000067">
    <property type="entry name" value="sialin isoform X2"/>
    <property type="match status" value="1"/>
</dbReference>
<evidence type="ECO:0000256" key="10">
    <source>
        <dbReference type="ARBA" id="ARBA00023018"/>
    </source>
</evidence>
<feature type="transmembrane region" description="Helical" evidence="26">
    <location>
        <begin position="367"/>
        <end position="386"/>
    </location>
</feature>
<evidence type="ECO:0000256" key="25">
    <source>
        <dbReference type="ARBA" id="ARBA00081925"/>
    </source>
</evidence>
<name>A0ABD2NRI9_9CUCU</name>
<comment type="catalytic activity">
    <reaction evidence="18">
        <text>N-acetyl-L-aspartyl-L-glutamate(out) = N-acetyl-L-aspartyl-L-glutamate(in)</text>
        <dbReference type="Rhea" id="RHEA:72599"/>
        <dbReference type="ChEBI" id="CHEBI:76931"/>
    </reaction>
    <physiologicalReaction direction="left-to-right" evidence="18">
        <dbReference type="Rhea" id="RHEA:72600"/>
    </physiologicalReaction>
</comment>
<feature type="transmembrane region" description="Helical" evidence="26">
    <location>
        <begin position="206"/>
        <end position="226"/>
    </location>
</feature>
<feature type="domain" description="Major facilitator superfamily (MFS) profile" evidence="27">
    <location>
        <begin position="33"/>
        <end position="458"/>
    </location>
</feature>
<comment type="catalytic activity">
    <reaction evidence="20">
        <text>D-glucuronate(out) + H(+)(out) = D-glucuronate(in) + H(+)(in)</text>
        <dbReference type="Rhea" id="RHEA:72591"/>
        <dbReference type="ChEBI" id="CHEBI:15378"/>
        <dbReference type="ChEBI" id="CHEBI:58720"/>
    </reaction>
    <physiologicalReaction direction="left-to-right" evidence="20">
        <dbReference type="Rhea" id="RHEA:72592"/>
    </physiologicalReaction>
</comment>
<evidence type="ECO:0000256" key="19">
    <source>
        <dbReference type="ARBA" id="ARBA00051447"/>
    </source>
</evidence>
<evidence type="ECO:0000256" key="11">
    <source>
        <dbReference type="ARBA" id="ARBA00023136"/>
    </source>
</evidence>
<keyword evidence="9 26" id="KW-1133">Transmembrane helix</keyword>
<keyword evidence="10" id="KW-0770">Synapse</keyword>
<evidence type="ECO:0000256" key="15">
    <source>
        <dbReference type="ARBA" id="ARBA00050101"/>
    </source>
</evidence>
<dbReference type="FunFam" id="1.20.1250.20:FF:000003">
    <property type="entry name" value="Solute carrier family 17 member 3"/>
    <property type="match status" value="1"/>
</dbReference>
<keyword evidence="6" id="KW-1003">Cell membrane</keyword>
<evidence type="ECO:0000256" key="12">
    <source>
        <dbReference type="ARBA" id="ARBA00023180"/>
    </source>
</evidence>
<comment type="catalytic activity">
    <reaction evidence="16">
        <text>L-aspartate(out) = L-aspartate(in)</text>
        <dbReference type="Rhea" id="RHEA:66332"/>
        <dbReference type="ChEBI" id="CHEBI:29991"/>
    </reaction>
    <physiologicalReaction direction="left-to-right" evidence="16">
        <dbReference type="Rhea" id="RHEA:66333"/>
    </physiologicalReaction>
</comment>
<evidence type="ECO:0000256" key="2">
    <source>
        <dbReference type="ARBA" id="ARBA00004554"/>
    </source>
</evidence>
<evidence type="ECO:0000256" key="17">
    <source>
        <dbReference type="ARBA" id="ARBA00050625"/>
    </source>
</evidence>
<evidence type="ECO:0000256" key="9">
    <source>
        <dbReference type="ARBA" id="ARBA00022989"/>
    </source>
</evidence>
<feature type="transmembrane region" description="Helical" evidence="26">
    <location>
        <begin position="175"/>
        <end position="200"/>
    </location>
</feature>
<evidence type="ECO:0000256" key="26">
    <source>
        <dbReference type="SAM" id="Phobius"/>
    </source>
</evidence>
<comment type="subcellular location">
    <subcellularLocation>
        <location evidence="2">Basolateral cell membrane</location>
        <topology evidence="2">Multi-pass membrane protein</topology>
    </subcellularLocation>
    <subcellularLocation>
        <location evidence="3">Cytoplasmic vesicle</location>
        <location evidence="3">Secretory vesicle membrane</location>
        <topology evidence="3">Multi-pass membrane protein</topology>
    </subcellularLocation>
    <subcellularLocation>
        <location evidence="1">Cytoplasmic vesicle</location>
        <location evidence="1">Secretory vesicle</location>
        <location evidence="1">Synaptic vesicle membrane</location>
    </subcellularLocation>
    <subcellularLocation>
        <location evidence="4">Lysosome membrane</location>
    </subcellularLocation>
</comment>
<dbReference type="Gene3D" id="1.20.1250.20">
    <property type="entry name" value="MFS general substrate transporter like domains"/>
    <property type="match status" value="2"/>
</dbReference>
<dbReference type="GO" id="GO:0030672">
    <property type="term" value="C:synaptic vesicle membrane"/>
    <property type="evidence" value="ECO:0007669"/>
    <property type="project" value="UniProtKB-SubCell"/>
</dbReference>
<dbReference type="Proteomes" id="UP001516400">
    <property type="component" value="Unassembled WGS sequence"/>
</dbReference>
<evidence type="ECO:0000256" key="7">
    <source>
        <dbReference type="ARBA" id="ARBA00022692"/>
    </source>
</evidence>
<dbReference type="GO" id="GO:0015293">
    <property type="term" value="F:symporter activity"/>
    <property type="evidence" value="ECO:0007669"/>
    <property type="project" value="UniProtKB-KW"/>
</dbReference>
<evidence type="ECO:0000256" key="16">
    <source>
        <dbReference type="ARBA" id="ARBA00050554"/>
    </source>
</evidence>
<dbReference type="PANTHER" id="PTHR11662:SF455">
    <property type="entry name" value="GH23975P"/>
    <property type="match status" value="1"/>
</dbReference>